<keyword evidence="2" id="KW-1185">Reference proteome</keyword>
<dbReference type="EMBL" id="JXTC01000073">
    <property type="protein sequence ID" value="PON91575.1"/>
    <property type="molecule type" value="Genomic_DNA"/>
</dbReference>
<accession>A0A2P5F1B9</accession>
<comment type="caution">
    <text evidence="1">The sequence shown here is derived from an EMBL/GenBank/DDBJ whole genome shotgun (WGS) entry which is preliminary data.</text>
</comment>
<name>A0A2P5F1B9_TREOI</name>
<reference evidence="2" key="1">
    <citation type="submission" date="2016-06" db="EMBL/GenBank/DDBJ databases">
        <title>Parallel loss of symbiosis genes in relatives of nitrogen-fixing non-legume Parasponia.</title>
        <authorList>
            <person name="Van Velzen R."/>
            <person name="Holmer R."/>
            <person name="Bu F."/>
            <person name="Rutten L."/>
            <person name="Van Zeijl A."/>
            <person name="Liu W."/>
            <person name="Santuari L."/>
            <person name="Cao Q."/>
            <person name="Sharma T."/>
            <person name="Shen D."/>
            <person name="Roswanjaya Y."/>
            <person name="Wardhani T."/>
            <person name="Kalhor M.S."/>
            <person name="Jansen J."/>
            <person name="Van den Hoogen J."/>
            <person name="Gungor B."/>
            <person name="Hartog M."/>
            <person name="Hontelez J."/>
            <person name="Verver J."/>
            <person name="Yang W.-C."/>
            <person name="Schijlen E."/>
            <person name="Repin R."/>
            <person name="Schilthuizen M."/>
            <person name="Schranz E."/>
            <person name="Heidstra R."/>
            <person name="Miyata K."/>
            <person name="Fedorova E."/>
            <person name="Kohlen W."/>
            <person name="Bisseling T."/>
            <person name="Smit S."/>
            <person name="Geurts R."/>
        </authorList>
    </citation>
    <scope>NUCLEOTIDE SEQUENCE [LARGE SCALE GENOMIC DNA]</scope>
    <source>
        <strain evidence="2">cv. RG33-2</strain>
    </source>
</reference>
<organism evidence="1 2">
    <name type="scientific">Trema orientale</name>
    <name type="common">Charcoal tree</name>
    <name type="synonym">Celtis orientalis</name>
    <dbReference type="NCBI Taxonomy" id="63057"/>
    <lineage>
        <taxon>Eukaryota</taxon>
        <taxon>Viridiplantae</taxon>
        <taxon>Streptophyta</taxon>
        <taxon>Embryophyta</taxon>
        <taxon>Tracheophyta</taxon>
        <taxon>Spermatophyta</taxon>
        <taxon>Magnoliopsida</taxon>
        <taxon>eudicotyledons</taxon>
        <taxon>Gunneridae</taxon>
        <taxon>Pentapetalae</taxon>
        <taxon>rosids</taxon>
        <taxon>fabids</taxon>
        <taxon>Rosales</taxon>
        <taxon>Cannabaceae</taxon>
        <taxon>Trema</taxon>
    </lineage>
</organism>
<dbReference type="InParanoid" id="A0A2P5F1B9"/>
<proteinExistence type="predicted"/>
<protein>
    <submittedName>
        <fullName evidence="1">Uncharacterized protein</fullName>
    </submittedName>
</protein>
<gene>
    <name evidence="1" type="ORF">TorRG33x02_126140</name>
</gene>
<evidence type="ECO:0000313" key="2">
    <source>
        <dbReference type="Proteomes" id="UP000237000"/>
    </source>
</evidence>
<evidence type="ECO:0000313" key="1">
    <source>
        <dbReference type="EMBL" id="PON91575.1"/>
    </source>
</evidence>
<dbReference type="Proteomes" id="UP000237000">
    <property type="component" value="Unassembled WGS sequence"/>
</dbReference>
<sequence length="116" mass="13337">MSNNQKNINNYLNKCSEIKASSEFPSYRSFFLATNFPFSLESCPSSNVAELVDFSFIFTILFDFNSEGGVTEDENEYRKQRKNTEEVEALEDKIETRCKKLKGHKRGVRGRSCALD</sequence>
<dbReference type="AlphaFoldDB" id="A0A2P5F1B9"/>